<dbReference type="Pfam" id="PF14559">
    <property type="entry name" value="TPR_19"/>
    <property type="match status" value="1"/>
</dbReference>
<dbReference type="EMBL" id="JWLW01000002">
    <property type="protein sequence ID" value="KHT57642.1"/>
    <property type="molecule type" value="Genomic_DNA"/>
</dbReference>
<comment type="pathway">
    <text evidence="1">Protein modification; protein glycosylation.</text>
</comment>
<accession>A0A0B3ZGX2</accession>
<evidence type="ECO:0000313" key="8">
    <source>
        <dbReference type="Proteomes" id="UP000031197"/>
    </source>
</evidence>
<feature type="repeat" description="TPR" evidence="4">
    <location>
        <begin position="336"/>
        <end position="369"/>
    </location>
</feature>
<feature type="compositionally biased region" description="Polar residues" evidence="5">
    <location>
        <begin position="376"/>
        <end position="385"/>
    </location>
</feature>
<feature type="region of interest" description="Disordered" evidence="5">
    <location>
        <begin position="363"/>
        <end position="385"/>
    </location>
</feature>
<keyword evidence="6" id="KW-0732">Signal</keyword>
<feature type="chain" id="PRO_5002099867" evidence="6">
    <location>
        <begin position="18"/>
        <end position="385"/>
    </location>
</feature>
<gene>
    <name evidence="7" type="ORF">RJ41_01415</name>
</gene>
<evidence type="ECO:0000256" key="6">
    <source>
        <dbReference type="SAM" id="SignalP"/>
    </source>
</evidence>
<keyword evidence="4" id="KW-0802">TPR repeat</keyword>
<protein>
    <submittedName>
        <fullName evidence="7">Uncharacterized protein</fullName>
    </submittedName>
</protein>
<dbReference type="PROSITE" id="PS50005">
    <property type="entry name" value="TPR"/>
    <property type="match status" value="2"/>
</dbReference>
<comment type="caution">
    <text evidence="7">The sequence shown here is derived from an EMBL/GenBank/DDBJ whole genome shotgun (WGS) entry which is preliminary data.</text>
</comment>
<feature type="compositionally biased region" description="Basic and acidic residues" evidence="5">
    <location>
        <begin position="363"/>
        <end position="374"/>
    </location>
</feature>
<feature type="signal peptide" evidence="6">
    <location>
        <begin position="1"/>
        <end position="17"/>
    </location>
</feature>
<evidence type="ECO:0000313" key="7">
    <source>
        <dbReference type="EMBL" id="KHT57642.1"/>
    </source>
</evidence>
<evidence type="ECO:0000256" key="1">
    <source>
        <dbReference type="ARBA" id="ARBA00004922"/>
    </source>
</evidence>
<dbReference type="InterPro" id="IPR019734">
    <property type="entry name" value="TPR_rpt"/>
</dbReference>
<proteinExistence type="predicted"/>
<keyword evidence="3" id="KW-0808">Transferase</keyword>
<dbReference type="SMART" id="SM00028">
    <property type="entry name" value="TPR"/>
    <property type="match status" value="5"/>
</dbReference>
<dbReference type="RefSeq" id="WP_039216396.1">
    <property type="nucleotide sequence ID" value="NZ_JWLW01000002.1"/>
</dbReference>
<evidence type="ECO:0000256" key="2">
    <source>
        <dbReference type="ARBA" id="ARBA00022676"/>
    </source>
</evidence>
<reference evidence="7 8" key="1">
    <citation type="submission" date="2014-12" db="EMBL/GenBank/DDBJ databases">
        <title>Genome sequencing of Alteromonas marina AD001.</title>
        <authorList>
            <person name="Adrian T.G.S."/>
            <person name="Chan K.G."/>
        </authorList>
    </citation>
    <scope>NUCLEOTIDE SEQUENCE [LARGE SCALE GENOMIC DNA]</scope>
    <source>
        <strain evidence="7 8">AD001</strain>
    </source>
</reference>
<evidence type="ECO:0000256" key="4">
    <source>
        <dbReference type="PROSITE-ProRule" id="PRU00339"/>
    </source>
</evidence>
<sequence>MNTRIVFLLLFCSLLGACQSTESKHTVSSPTLLNDNLFPSYHLFPVETIDEIFRLGEDAQLFAEKAVYVKSISKKNVKGLVKAIFDHSDYGMLYRNSANTTADSTFNNRAANCLSLSIMTYALAEHVGLDATFYEVDIPEYWTRREGYSLLNGHINMRISMPSDSQIALVGGTWADVDFDPQMLRNYFPRRPVTKNKIVSMYYNNKGADALVANSYTRAYSYFRAAARLSPELQQSWVNLGVLYRMVDAYDQAELTYKHALSLNDENLTAWENLSILYTHQDRREEALLITQMVEKKRKSNPFYHYILGEQAFESGNIEVAITHYERGLKLDSVRHEILFGMAKAYHELGDASEAQRYLERAVRHSPNEQEKQRYSSKLATLASS</sequence>
<dbReference type="OrthoDB" id="5801251at2"/>
<dbReference type="PROSITE" id="PS51257">
    <property type="entry name" value="PROKAR_LIPOPROTEIN"/>
    <property type="match status" value="1"/>
</dbReference>
<dbReference type="PANTHER" id="PTHR44835:SF1">
    <property type="entry name" value="PROTEIN O-GLCNAC TRANSFERASE"/>
    <property type="match status" value="1"/>
</dbReference>
<dbReference type="SUPFAM" id="SSF48452">
    <property type="entry name" value="TPR-like"/>
    <property type="match status" value="1"/>
</dbReference>
<keyword evidence="8" id="KW-1185">Reference proteome</keyword>
<dbReference type="PANTHER" id="PTHR44835">
    <property type="entry name" value="UDP-N-ACETYLGLUCOSAMINE--PEPTIDE N-ACETYLGLUCOSAMINYLTRANSFERASE SPINDLY-RELATED"/>
    <property type="match status" value="1"/>
</dbReference>
<evidence type="ECO:0000256" key="5">
    <source>
        <dbReference type="SAM" id="MobiDB-lite"/>
    </source>
</evidence>
<keyword evidence="2" id="KW-0328">Glycosyltransferase</keyword>
<dbReference type="Proteomes" id="UP000031197">
    <property type="component" value="Unassembled WGS sequence"/>
</dbReference>
<dbReference type="Pfam" id="PF13181">
    <property type="entry name" value="TPR_8"/>
    <property type="match status" value="1"/>
</dbReference>
<organism evidence="7 8">
    <name type="scientific">Alteromonas marina</name>
    <dbReference type="NCBI Taxonomy" id="203795"/>
    <lineage>
        <taxon>Bacteria</taxon>
        <taxon>Pseudomonadati</taxon>
        <taxon>Pseudomonadota</taxon>
        <taxon>Gammaproteobacteria</taxon>
        <taxon>Alteromonadales</taxon>
        <taxon>Alteromonadaceae</taxon>
        <taxon>Alteromonas/Salinimonas group</taxon>
        <taxon>Alteromonas</taxon>
    </lineage>
</organism>
<name>A0A0B3ZGX2_9ALTE</name>
<dbReference type="InterPro" id="IPR051939">
    <property type="entry name" value="Glycosyltr_41/O-GlcNAc_trsf"/>
</dbReference>
<dbReference type="AlphaFoldDB" id="A0A0B3ZGX2"/>
<dbReference type="Gene3D" id="1.25.40.10">
    <property type="entry name" value="Tetratricopeptide repeat domain"/>
    <property type="match status" value="2"/>
</dbReference>
<feature type="repeat" description="TPR" evidence="4">
    <location>
        <begin position="234"/>
        <end position="267"/>
    </location>
</feature>
<dbReference type="GO" id="GO:0016757">
    <property type="term" value="F:glycosyltransferase activity"/>
    <property type="evidence" value="ECO:0007669"/>
    <property type="project" value="UniProtKB-KW"/>
</dbReference>
<dbReference type="InterPro" id="IPR011990">
    <property type="entry name" value="TPR-like_helical_dom_sf"/>
</dbReference>
<evidence type="ECO:0000256" key="3">
    <source>
        <dbReference type="ARBA" id="ARBA00022679"/>
    </source>
</evidence>